<dbReference type="AlphaFoldDB" id="A0A5C1YFU2"/>
<dbReference type="PANTHER" id="PTHR43162">
    <property type="match status" value="1"/>
</dbReference>
<name>A0A5C1YFU2_9MICO</name>
<evidence type="ECO:0000259" key="1">
    <source>
        <dbReference type="Pfam" id="PF05368"/>
    </source>
</evidence>
<feature type="domain" description="NmrA-like" evidence="1">
    <location>
        <begin position="2"/>
        <end position="228"/>
    </location>
</feature>
<dbReference type="InterPro" id="IPR051604">
    <property type="entry name" value="Ergot_Alk_Oxidoreductase"/>
</dbReference>
<keyword evidence="3" id="KW-1185">Reference proteome</keyword>
<dbReference type="InterPro" id="IPR008030">
    <property type="entry name" value="NmrA-like"/>
</dbReference>
<dbReference type="Gene3D" id="3.40.50.720">
    <property type="entry name" value="NAD(P)-binding Rossmann-like Domain"/>
    <property type="match status" value="1"/>
</dbReference>
<dbReference type="SUPFAM" id="SSF51735">
    <property type="entry name" value="NAD(P)-binding Rossmann-fold domains"/>
    <property type="match status" value="1"/>
</dbReference>
<protein>
    <submittedName>
        <fullName evidence="2">NAD(P)H-binding protein</fullName>
    </submittedName>
</protein>
<dbReference type="EMBL" id="CP043505">
    <property type="protein sequence ID" value="QEO13889.1"/>
    <property type="molecule type" value="Genomic_DNA"/>
</dbReference>
<organism evidence="2 3">
    <name type="scientific">Agromyces intestinalis</name>
    <dbReference type="NCBI Taxonomy" id="2592652"/>
    <lineage>
        <taxon>Bacteria</taxon>
        <taxon>Bacillati</taxon>
        <taxon>Actinomycetota</taxon>
        <taxon>Actinomycetes</taxon>
        <taxon>Micrococcales</taxon>
        <taxon>Microbacteriaceae</taxon>
        <taxon>Agromyces</taxon>
    </lineage>
</organism>
<dbReference type="InterPro" id="IPR036291">
    <property type="entry name" value="NAD(P)-bd_dom_sf"/>
</dbReference>
<dbReference type="PANTHER" id="PTHR43162:SF1">
    <property type="entry name" value="PRESTALK A DIFFERENTIATION PROTEIN A"/>
    <property type="match status" value="1"/>
</dbReference>
<dbReference type="OrthoDB" id="5180065at2"/>
<evidence type="ECO:0000313" key="2">
    <source>
        <dbReference type="EMBL" id="QEO13889.1"/>
    </source>
</evidence>
<accession>A0A5C1YFU2</accession>
<dbReference type="Gene3D" id="3.90.25.10">
    <property type="entry name" value="UDP-galactose 4-epimerase, domain 1"/>
    <property type="match status" value="1"/>
</dbReference>
<dbReference type="KEGG" id="ail:FLP10_05210"/>
<dbReference type="Pfam" id="PF05368">
    <property type="entry name" value="NmrA"/>
    <property type="match status" value="1"/>
</dbReference>
<gene>
    <name evidence="2" type="ORF">FLP10_05210</name>
</gene>
<reference evidence="2 3" key="1">
    <citation type="submission" date="2019-09" db="EMBL/GenBank/DDBJ databases">
        <title>Genome sequencing of strain KACC 19306.</title>
        <authorList>
            <person name="Heo J."/>
            <person name="Kim S.-J."/>
            <person name="Kim J.-S."/>
            <person name="Hong S.-B."/>
            <person name="Kwon S.-W."/>
        </authorList>
    </citation>
    <scope>NUCLEOTIDE SEQUENCE [LARGE SCALE GENOMIC DNA]</scope>
    <source>
        <strain evidence="2 3">KACC 19306</strain>
    </source>
</reference>
<evidence type="ECO:0000313" key="3">
    <source>
        <dbReference type="Proteomes" id="UP000324678"/>
    </source>
</evidence>
<dbReference type="Proteomes" id="UP000324678">
    <property type="component" value="Chromosome"/>
</dbReference>
<dbReference type="RefSeq" id="WP_149159912.1">
    <property type="nucleotide sequence ID" value="NZ_CP043505.1"/>
</dbReference>
<proteinExistence type="predicted"/>
<sequence length="301" mass="32834">MILVTAANGNQGRLLIPKLLRAGHAVRAAVQSEASAAALRELGVSDVVVGDLSRPEVAAQAVAGVRAIYHVGPTLHPREREMGFTVIDAACEAGVGQFVFSSVLHAIVTDLVQHEIKRDVEEYLLGSGLEFTILQPSNYMLPLKLRPVFERDVFELSWSLERRQSLVDLDDVTEVAALALTEPERHAGATYELVAPGRYTAHELGAIISGVLGREIAVRQIDADTYARAWLGDRDPAGAEHELRVLRSISSRYSAHDFVGNPNVLTWLLGRTPTSFEAFVRREAARRGAPRPETSRPPIPA</sequence>